<dbReference type="AlphaFoldDB" id="A0A9E7JI14"/>
<evidence type="ECO:0000256" key="18">
    <source>
        <dbReference type="SAM" id="MobiDB-lite"/>
    </source>
</evidence>
<dbReference type="GO" id="GO:0004535">
    <property type="term" value="F:poly(A)-specific ribonuclease activity"/>
    <property type="evidence" value="ECO:0007669"/>
    <property type="project" value="UniProtKB-EC"/>
</dbReference>
<dbReference type="PANTHER" id="PTHR10797">
    <property type="entry name" value="CCR4-NOT TRANSCRIPTION COMPLEX SUBUNIT"/>
    <property type="match status" value="1"/>
</dbReference>
<reference evidence="19" key="1">
    <citation type="submission" date="2022-05" db="EMBL/GenBank/DDBJ databases">
        <title>The Musa troglodytarum L. genome provides insights into the mechanism of non-climacteric behaviour and enrichment of carotenoids.</title>
        <authorList>
            <person name="Wang J."/>
        </authorList>
    </citation>
    <scope>NUCLEOTIDE SEQUENCE</scope>
    <source>
        <tissue evidence="19">Leaf</tissue>
    </source>
</reference>
<keyword evidence="20" id="KW-1185">Reference proteome</keyword>
<evidence type="ECO:0000256" key="6">
    <source>
        <dbReference type="ARBA" id="ARBA00011757"/>
    </source>
</evidence>
<comment type="cofactor">
    <cofactor evidence="2">
        <name>a divalent metal cation</name>
        <dbReference type="ChEBI" id="CHEBI:60240"/>
    </cofactor>
</comment>
<dbReference type="GO" id="GO:0005737">
    <property type="term" value="C:cytoplasm"/>
    <property type="evidence" value="ECO:0007669"/>
    <property type="project" value="UniProtKB-SubCell"/>
</dbReference>
<evidence type="ECO:0000256" key="7">
    <source>
        <dbReference type="ARBA" id="ARBA00012161"/>
    </source>
</evidence>
<evidence type="ECO:0000313" key="19">
    <source>
        <dbReference type="EMBL" id="URD81898.1"/>
    </source>
</evidence>
<evidence type="ECO:0000256" key="11">
    <source>
        <dbReference type="ARBA" id="ARBA00022801"/>
    </source>
</evidence>
<keyword evidence="13" id="KW-0694">RNA-binding</keyword>
<comment type="subcellular location">
    <subcellularLocation>
        <location evidence="4">Cytoplasm</location>
    </subcellularLocation>
    <subcellularLocation>
        <location evidence="3">Nucleus</location>
    </subcellularLocation>
</comment>
<evidence type="ECO:0000256" key="10">
    <source>
        <dbReference type="ARBA" id="ARBA00022723"/>
    </source>
</evidence>
<evidence type="ECO:0000256" key="4">
    <source>
        <dbReference type="ARBA" id="ARBA00004496"/>
    </source>
</evidence>
<dbReference type="SUPFAM" id="SSF53098">
    <property type="entry name" value="Ribonuclease H-like"/>
    <property type="match status" value="2"/>
</dbReference>
<keyword evidence="16" id="KW-0539">Nucleus</keyword>
<evidence type="ECO:0000256" key="17">
    <source>
        <dbReference type="ARBA" id="ARBA00025148"/>
    </source>
</evidence>
<comment type="function">
    <text evidence="17">Ubiquitous transcription factor required for a diverse set of processes. It is a component of the CCR4 complex involved in the control of gene expression.</text>
</comment>
<organism evidence="19 20">
    <name type="scientific">Musa troglodytarum</name>
    <name type="common">fe'i banana</name>
    <dbReference type="NCBI Taxonomy" id="320322"/>
    <lineage>
        <taxon>Eukaryota</taxon>
        <taxon>Viridiplantae</taxon>
        <taxon>Streptophyta</taxon>
        <taxon>Embryophyta</taxon>
        <taxon>Tracheophyta</taxon>
        <taxon>Spermatophyta</taxon>
        <taxon>Magnoliopsida</taxon>
        <taxon>Liliopsida</taxon>
        <taxon>Zingiberales</taxon>
        <taxon>Musaceae</taxon>
        <taxon>Musa</taxon>
    </lineage>
</organism>
<evidence type="ECO:0000256" key="8">
    <source>
        <dbReference type="ARBA" id="ARBA00022490"/>
    </source>
</evidence>
<keyword evidence="9" id="KW-0540">Nuclease</keyword>
<dbReference type="GO" id="GO:0030014">
    <property type="term" value="C:CCR4-NOT complex"/>
    <property type="evidence" value="ECO:0007669"/>
    <property type="project" value="InterPro"/>
</dbReference>
<dbReference type="Proteomes" id="UP001055439">
    <property type="component" value="Chromosome 10"/>
</dbReference>
<evidence type="ECO:0000256" key="9">
    <source>
        <dbReference type="ARBA" id="ARBA00022722"/>
    </source>
</evidence>
<keyword evidence="8" id="KW-0963">Cytoplasm</keyword>
<feature type="compositionally biased region" description="Basic residues" evidence="18">
    <location>
        <begin position="85"/>
        <end position="99"/>
    </location>
</feature>
<dbReference type="GO" id="GO:0003723">
    <property type="term" value="F:RNA binding"/>
    <property type="evidence" value="ECO:0007669"/>
    <property type="project" value="UniProtKB-KW"/>
</dbReference>
<dbReference type="OrthoDB" id="539213at2759"/>
<sequence>MPSQRGGGPPYLVVRRVWAWNLEYEFSIIASLVDRFSYVAFDTEFPGLLYSTGRPHRLPRPACGTPSSRPTSTRWSSSNSASPLRRLRPPPRHRHRRRGRVRVGVQLPGIRRPTRPHAPDSIDLLRSSGIDFDRLPRFGIDSGDFAALLCRSGLVAHCRFCRPLSARWIAFHGCYDFAYLIKVLGNGTPLPDTLEEFLGLVNLLFGETVDLKYMMFGCEGLSGGLESVASTLGVPRQAGKSHQAGSDSLVTYQVYLKMKRRFFNDRDATVARHRGIIYGLHAC</sequence>
<keyword evidence="14" id="KW-0805">Transcription regulation</keyword>
<feature type="region of interest" description="Disordered" evidence="18">
    <location>
        <begin position="56"/>
        <end position="99"/>
    </location>
</feature>
<dbReference type="GO" id="GO:0005634">
    <property type="term" value="C:nucleus"/>
    <property type="evidence" value="ECO:0007669"/>
    <property type="project" value="UniProtKB-SubCell"/>
</dbReference>
<dbReference type="Gene3D" id="3.30.420.10">
    <property type="entry name" value="Ribonuclease H-like superfamily/Ribonuclease H"/>
    <property type="match status" value="2"/>
</dbReference>
<keyword evidence="11" id="KW-0378">Hydrolase</keyword>
<evidence type="ECO:0000256" key="2">
    <source>
        <dbReference type="ARBA" id="ARBA00001968"/>
    </source>
</evidence>
<proteinExistence type="inferred from homology"/>
<dbReference type="InterPro" id="IPR006941">
    <property type="entry name" value="RNase_CAF1"/>
</dbReference>
<evidence type="ECO:0000256" key="1">
    <source>
        <dbReference type="ARBA" id="ARBA00001663"/>
    </source>
</evidence>
<accession>A0A9E7JI14</accession>
<dbReference type="Pfam" id="PF04857">
    <property type="entry name" value="CAF1"/>
    <property type="match status" value="1"/>
</dbReference>
<keyword evidence="15" id="KW-0804">Transcription</keyword>
<dbReference type="InterPro" id="IPR036397">
    <property type="entry name" value="RNaseH_sf"/>
</dbReference>
<dbReference type="InterPro" id="IPR012337">
    <property type="entry name" value="RNaseH-like_sf"/>
</dbReference>
<feature type="compositionally biased region" description="Low complexity" evidence="18">
    <location>
        <begin position="65"/>
        <end position="84"/>
    </location>
</feature>
<evidence type="ECO:0000256" key="13">
    <source>
        <dbReference type="ARBA" id="ARBA00022884"/>
    </source>
</evidence>
<dbReference type="EC" id="3.1.13.4" evidence="7"/>
<evidence type="ECO:0000256" key="12">
    <source>
        <dbReference type="ARBA" id="ARBA00022839"/>
    </source>
</evidence>
<comment type="similarity">
    <text evidence="5">Belongs to the CAF1 family.</text>
</comment>
<protein>
    <recommendedName>
        <fullName evidence="7">poly(A)-specific ribonuclease</fullName>
        <ecNumber evidence="7">3.1.13.4</ecNumber>
    </recommendedName>
</protein>
<comment type="subunit">
    <text evidence="6">Component of the CCR4-NOT complex, at least composed of CRR4 and CAF1 proteins.</text>
</comment>
<evidence type="ECO:0000256" key="5">
    <source>
        <dbReference type="ARBA" id="ARBA00008372"/>
    </source>
</evidence>
<dbReference type="EMBL" id="CP097503">
    <property type="protein sequence ID" value="URD81898.1"/>
    <property type="molecule type" value="Genomic_DNA"/>
</dbReference>
<name>A0A9E7JI14_9LILI</name>
<keyword evidence="12" id="KW-0269">Exonuclease</keyword>
<evidence type="ECO:0000256" key="15">
    <source>
        <dbReference type="ARBA" id="ARBA00023163"/>
    </source>
</evidence>
<evidence type="ECO:0000256" key="14">
    <source>
        <dbReference type="ARBA" id="ARBA00023015"/>
    </source>
</evidence>
<dbReference type="GO" id="GO:0046872">
    <property type="term" value="F:metal ion binding"/>
    <property type="evidence" value="ECO:0007669"/>
    <property type="project" value="UniProtKB-KW"/>
</dbReference>
<evidence type="ECO:0000313" key="20">
    <source>
        <dbReference type="Proteomes" id="UP001055439"/>
    </source>
</evidence>
<dbReference type="InterPro" id="IPR039637">
    <property type="entry name" value="CNOT7/CNOT8/Pop2"/>
</dbReference>
<evidence type="ECO:0000256" key="3">
    <source>
        <dbReference type="ARBA" id="ARBA00004123"/>
    </source>
</evidence>
<comment type="catalytic activity">
    <reaction evidence="1">
        <text>Exonucleolytic cleavage of poly(A) to 5'-AMP.</text>
        <dbReference type="EC" id="3.1.13.4"/>
    </reaction>
</comment>
<keyword evidence="10" id="KW-0479">Metal-binding</keyword>
<gene>
    <name evidence="19" type="ORF">MUK42_02536</name>
</gene>
<evidence type="ECO:0000256" key="16">
    <source>
        <dbReference type="ARBA" id="ARBA00023242"/>
    </source>
</evidence>